<dbReference type="Pfam" id="PF07727">
    <property type="entry name" value="RVT_2"/>
    <property type="match status" value="1"/>
</dbReference>
<evidence type="ECO:0000256" key="4">
    <source>
        <dbReference type="SAM" id="MobiDB-lite"/>
    </source>
</evidence>
<proteinExistence type="inferred from homology"/>
<dbReference type="InterPro" id="IPR031425">
    <property type="entry name" value="NPR1/NH1-interacting"/>
</dbReference>
<evidence type="ECO:0000313" key="7">
    <source>
        <dbReference type="Proteomes" id="UP000636709"/>
    </source>
</evidence>
<evidence type="ECO:0000259" key="5">
    <source>
        <dbReference type="Pfam" id="PF07727"/>
    </source>
</evidence>
<feature type="region of interest" description="Disordered" evidence="4">
    <location>
        <begin position="271"/>
        <end position="353"/>
    </location>
</feature>
<evidence type="ECO:0000256" key="1">
    <source>
        <dbReference type="ARBA" id="ARBA00004123"/>
    </source>
</evidence>
<accession>A0A835EWC8</accession>
<evidence type="ECO:0000256" key="3">
    <source>
        <dbReference type="ARBA" id="ARBA00023242"/>
    </source>
</evidence>
<keyword evidence="3" id="KW-0539">Nucleus</keyword>
<name>A0A835EWC8_9POAL</name>
<feature type="compositionally biased region" description="Basic and acidic residues" evidence="4">
    <location>
        <begin position="318"/>
        <end position="330"/>
    </location>
</feature>
<comment type="subcellular location">
    <subcellularLocation>
        <location evidence="1">Nucleus</location>
    </subcellularLocation>
</comment>
<keyword evidence="7" id="KW-1185">Reference proteome</keyword>
<protein>
    <recommendedName>
        <fullName evidence="5">Reverse transcriptase Ty1/copia-type domain-containing protein</fullName>
    </recommendedName>
</protein>
<comment type="caution">
    <text evidence="6">The sequence shown here is derived from an EMBL/GenBank/DDBJ whole genome shotgun (WGS) entry which is preliminary data.</text>
</comment>
<dbReference type="GO" id="GO:0005634">
    <property type="term" value="C:nucleus"/>
    <property type="evidence" value="ECO:0007669"/>
    <property type="project" value="UniProtKB-SubCell"/>
</dbReference>
<evidence type="ECO:0000313" key="6">
    <source>
        <dbReference type="EMBL" id="KAF8719973.1"/>
    </source>
</evidence>
<dbReference type="InterPro" id="IPR043502">
    <property type="entry name" value="DNA/RNA_pol_sf"/>
</dbReference>
<feature type="domain" description="Reverse transcriptase Ty1/copia-type" evidence="5">
    <location>
        <begin position="2"/>
        <end position="195"/>
    </location>
</feature>
<organism evidence="6 7">
    <name type="scientific">Digitaria exilis</name>
    <dbReference type="NCBI Taxonomy" id="1010633"/>
    <lineage>
        <taxon>Eukaryota</taxon>
        <taxon>Viridiplantae</taxon>
        <taxon>Streptophyta</taxon>
        <taxon>Embryophyta</taxon>
        <taxon>Tracheophyta</taxon>
        <taxon>Spermatophyta</taxon>
        <taxon>Magnoliopsida</taxon>
        <taxon>Liliopsida</taxon>
        <taxon>Poales</taxon>
        <taxon>Poaceae</taxon>
        <taxon>PACMAD clade</taxon>
        <taxon>Panicoideae</taxon>
        <taxon>Panicodae</taxon>
        <taxon>Paniceae</taxon>
        <taxon>Anthephorinae</taxon>
        <taxon>Digitaria</taxon>
    </lineage>
</organism>
<dbReference type="PANTHER" id="PTHR33669">
    <property type="entry name" value="PROTEIN NEGATIVE REGULATOR OF RESISTANCE"/>
    <property type="match status" value="1"/>
</dbReference>
<dbReference type="GO" id="GO:0010112">
    <property type="term" value="P:regulation of systemic acquired resistance"/>
    <property type="evidence" value="ECO:0007669"/>
    <property type="project" value="InterPro"/>
</dbReference>
<dbReference type="Pfam" id="PF15699">
    <property type="entry name" value="NPR1_interact"/>
    <property type="match status" value="1"/>
</dbReference>
<dbReference type="OrthoDB" id="1930494at2759"/>
<comment type="similarity">
    <text evidence="2">Belongs to the NPR1-interactor family.</text>
</comment>
<reference evidence="6" key="1">
    <citation type="submission" date="2020-07" db="EMBL/GenBank/DDBJ databases">
        <title>Genome sequence and genetic diversity analysis of an under-domesticated orphan crop, white fonio (Digitaria exilis).</title>
        <authorList>
            <person name="Bennetzen J.L."/>
            <person name="Chen S."/>
            <person name="Ma X."/>
            <person name="Wang X."/>
            <person name="Yssel A.E.J."/>
            <person name="Chaluvadi S.R."/>
            <person name="Johnson M."/>
            <person name="Gangashetty P."/>
            <person name="Hamidou F."/>
            <person name="Sanogo M.D."/>
            <person name="Zwaenepoel A."/>
            <person name="Wallace J."/>
            <person name="Van De Peer Y."/>
            <person name="Van Deynze A."/>
        </authorList>
    </citation>
    <scope>NUCLEOTIDE SEQUENCE</scope>
    <source>
        <tissue evidence="6">Leaves</tissue>
    </source>
</reference>
<dbReference type="SUPFAM" id="SSF56672">
    <property type="entry name" value="DNA/RNA polymerases"/>
    <property type="match status" value="1"/>
</dbReference>
<dbReference type="PANTHER" id="PTHR33669:SF4">
    <property type="entry name" value="NRR REPRESSOR HOMOLOG 2"/>
    <property type="match status" value="1"/>
</dbReference>
<evidence type="ECO:0000256" key="2">
    <source>
        <dbReference type="ARBA" id="ARBA00009937"/>
    </source>
</evidence>
<sequence length="353" mass="39171">MSLPAGHRPIGLKWVYKVKKNAAGEVVKHKARLVAKGYVQQPGVDYDEAFAPVARIESVRLLLALAAQEGWEVHHMDVKSAFLNGDLLEEVYVKQPDGFVVKGQEEKVLRLDKALYGLRQAPRAWNTKLDQTLMDLKFQRCDSDHSVNARGQGSHRLLVGVYVDDLVITGNNNSEIVKFKLEMKAKFQMSDLAVCNGLMHARSCRAFPFLPVVVEIGMPRFSLVGWHEPVGELPPLFVLAGVFLADKDDDEQVERFYALFDNIWALRGGGGAYSPSDGGGERGERKRLRTGEPPWRPAFRLQDFEEPSPTTPSAGDDAAAKKTHREDDGARPAVASSPPRRAGLRFDSGRKSI</sequence>
<dbReference type="AlphaFoldDB" id="A0A835EWC8"/>
<gene>
    <name evidence="6" type="ORF">HU200_024743</name>
</gene>
<dbReference type="EMBL" id="JACEFO010001700">
    <property type="protein sequence ID" value="KAF8719973.1"/>
    <property type="molecule type" value="Genomic_DNA"/>
</dbReference>
<dbReference type="InterPro" id="IPR013103">
    <property type="entry name" value="RVT_2"/>
</dbReference>
<dbReference type="Proteomes" id="UP000636709">
    <property type="component" value="Unassembled WGS sequence"/>
</dbReference>